<comment type="caution">
    <text evidence="5">The sequence shown here is derived from an EMBL/GenBank/DDBJ whole genome shotgun (WGS) entry which is preliminary data.</text>
</comment>
<dbReference type="Pfam" id="PF22725">
    <property type="entry name" value="GFO_IDH_MocA_C3"/>
    <property type="match status" value="1"/>
</dbReference>
<dbReference type="PANTHER" id="PTHR22604">
    <property type="entry name" value="OXIDOREDUCTASES"/>
    <property type="match status" value="1"/>
</dbReference>
<dbReference type="Gene3D" id="3.30.360.10">
    <property type="entry name" value="Dihydrodipicolinate Reductase, domain 2"/>
    <property type="match status" value="1"/>
</dbReference>
<dbReference type="AlphaFoldDB" id="A0A4R5VXY7"/>
<feature type="domain" description="Gfo/Idh/MocA-like oxidoreductase N-terminal" evidence="3">
    <location>
        <begin position="5"/>
        <end position="122"/>
    </location>
</feature>
<feature type="domain" description="GFO/IDH/MocA-like oxidoreductase" evidence="4">
    <location>
        <begin position="131"/>
        <end position="248"/>
    </location>
</feature>
<keyword evidence="2" id="KW-0560">Oxidoreductase</keyword>
<evidence type="ECO:0000256" key="2">
    <source>
        <dbReference type="ARBA" id="ARBA00023002"/>
    </source>
</evidence>
<accession>A0A4R5VXY7</accession>
<dbReference type="SUPFAM" id="SSF55347">
    <property type="entry name" value="Glyceraldehyde-3-phosphate dehydrogenase-like, C-terminal domain"/>
    <property type="match status" value="1"/>
</dbReference>
<gene>
    <name evidence="5" type="ORF">E2K98_04850</name>
</gene>
<dbReference type="RefSeq" id="WP_133333131.1">
    <property type="nucleotide sequence ID" value="NZ_SMYO01000002.1"/>
</dbReference>
<evidence type="ECO:0000259" key="4">
    <source>
        <dbReference type="Pfam" id="PF22725"/>
    </source>
</evidence>
<evidence type="ECO:0000256" key="1">
    <source>
        <dbReference type="ARBA" id="ARBA00010928"/>
    </source>
</evidence>
<name>A0A4R5VXY7_9BACI</name>
<dbReference type="InterPro" id="IPR000683">
    <property type="entry name" value="Gfo/Idh/MocA-like_OxRdtase_N"/>
</dbReference>
<dbReference type="GO" id="GO:0016491">
    <property type="term" value="F:oxidoreductase activity"/>
    <property type="evidence" value="ECO:0007669"/>
    <property type="project" value="UniProtKB-KW"/>
</dbReference>
<sequence>MRKVRWGIVSTADIARTQVIPAILQAGNAEIAAIASLSGRAQETALEFNIPNYYDRYEEMLANPEIDAVYIPLPNHLHKQWVIEAAKQGKHVLVEKPAALSAEDALEMVNVCRENHVKFMEAFMYQFHPQHQRVREILVSGEIGEVKLMRASFSFFLEQKEGNIRMDKAKGGGSIYDLGCYCIHAIRNVLDSEPVTVETYAEFDSKTGVDLSAIGILKLENGVKAVFDCSFEMAFKHEYEIVGTKGRVVVPRAFRPDVNGGEGVIIVQNDSVDRTERIYGDLYLQEVEYFSNAILKDEPIHYTGENIINNMRVIDACYHSLNNR</sequence>
<organism evidence="5 6">
    <name type="scientific">Bacillus salipaludis</name>
    <dbReference type="NCBI Taxonomy" id="2547811"/>
    <lineage>
        <taxon>Bacteria</taxon>
        <taxon>Bacillati</taxon>
        <taxon>Bacillota</taxon>
        <taxon>Bacilli</taxon>
        <taxon>Bacillales</taxon>
        <taxon>Bacillaceae</taxon>
        <taxon>Bacillus</taxon>
    </lineage>
</organism>
<dbReference type="Proteomes" id="UP000295132">
    <property type="component" value="Unassembled WGS sequence"/>
</dbReference>
<reference evidence="5 6" key="1">
    <citation type="submission" date="2019-03" db="EMBL/GenBank/DDBJ databases">
        <title>Bacillus niacini sp. nov. a Nicotinate-Metabolizing Mesophile Isolated from Soil.</title>
        <authorList>
            <person name="Zhang G."/>
        </authorList>
    </citation>
    <scope>NUCLEOTIDE SEQUENCE [LARGE SCALE GENOMIC DNA]</scope>
    <source>
        <strain evidence="5 6">WN066</strain>
    </source>
</reference>
<dbReference type="InterPro" id="IPR055170">
    <property type="entry name" value="GFO_IDH_MocA-like_dom"/>
</dbReference>
<dbReference type="Pfam" id="PF01408">
    <property type="entry name" value="GFO_IDH_MocA"/>
    <property type="match status" value="1"/>
</dbReference>
<dbReference type="PANTHER" id="PTHR22604:SF105">
    <property type="entry name" value="TRANS-1,2-DIHYDROBENZENE-1,2-DIOL DEHYDROGENASE"/>
    <property type="match status" value="1"/>
</dbReference>
<evidence type="ECO:0000313" key="5">
    <source>
        <dbReference type="EMBL" id="TDK64192.1"/>
    </source>
</evidence>
<dbReference type="EMBL" id="SMYO01000002">
    <property type="protein sequence ID" value="TDK64192.1"/>
    <property type="molecule type" value="Genomic_DNA"/>
</dbReference>
<dbReference type="InterPro" id="IPR036291">
    <property type="entry name" value="NAD(P)-bd_dom_sf"/>
</dbReference>
<dbReference type="InterPro" id="IPR050984">
    <property type="entry name" value="Gfo/Idh/MocA_domain"/>
</dbReference>
<proteinExistence type="inferred from homology"/>
<protein>
    <submittedName>
        <fullName evidence="5">Gfo/Idh/MocA family oxidoreductase</fullName>
    </submittedName>
</protein>
<evidence type="ECO:0000313" key="6">
    <source>
        <dbReference type="Proteomes" id="UP000295132"/>
    </source>
</evidence>
<dbReference type="Gene3D" id="3.40.50.720">
    <property type="entry name" value="NAD(P)-binding Rossmann-like Domain"/>
    <property type="match status" value="1"/>
</dbReference>
<dbReference type="GO" id="GO:0000166">
    <property type="term" value="F:nucleotide binding"/>
    <property type="evidence" value="ECO:0007669"/>
    <property type="project" value="InterPro"/>
</dbReference>
<dbReference type="SUPFAM" id="SSF51735">
    <property type="entry name" value="NAD(P)-binding Rossmann-fold domains"/>
    <property type="match status" value="1"/>
</dbReference>
<comment type="similarity">
    <text evidence="1">Belongs to the Gfo/Idh/MocA family.</text>
</comment>
<evidence type="ECO:0000259" key="3">
    <source>
        <dbReference type="Pfam" id="PF01408"/>
    </source>
</evidence>